<accession>A0A1C5AFP4</accession>
<dbReference type="EMBL" id="FMCV01000029">
    <property type="protein sequence ID" value="SCF44045.1"/>
    <property type="molecule type" value="Genomic_DNA"/>
</dbReference>
<organism evidence="4 5">
    <name type="scientific">Micromonospora marina</name>
    <dbReference type="NCBI Taxonomy" id="307120"/>
    <lineage>
        <taxon>Bacteria</taxon>
        <taxon>Bacillati</taxon>
        <taxon>Actinomycetota</taxon>
        <taxon>Actinomycetes</taxon>
        <taxon>Micromonosporales</taxon>
        <taxon>Micromonosporaceae</taxon>
        <taxon>Micromonospora</taxon>
    </lineage>
</organism>
<keyword evidence="2" id="KW-0732">Signal</keyword>
<dbReference type="RefSeq" id="WP_244167148.1">
    <property type="nucleotide sequence ID" value="NZ_FMCV01000029.1"/>
</dbReference>
<feature type="domain" description="F5/8 type C" evidence="3">
    <location>
        <begin position="11"/>
        <end position="157"/>
    </location>
</feature>
<dbReference type="Proteomes" id="UP000198551">
    <property type="component" value="Unassembled WGS sequence"/>
</dbReference>
<feature type="region of interest" description="Disordered" evidence="1">
    <location>
        <begin position="243"/>
        <end position="271"/>
    </location>
</feature>
<feature type="region of interest" description="Disordered" evidence="1">
    <location>
        <begin position="158"/>
        <end position="189"/>
    </location>
</feature>
<feature type="compositionally biased region" description="Polar residues" evidence="1">
    <location>
        <begin position="243"/>
        <end position="252"/>
    </location>
</feature>
<evidence type="ECO:0000256" key="2">
    <source>
        <dbReference type="SAM" id="SignalP"/>
    </source>
</evidence>
<evidence type="ECO:0000259" key="3">
    <source>
        <dbReference type="PROSITE" id="PS50022"/>
    </source>
</evidence>
<dbReference type="SUPFAM" id="SSF49785">
    <property type="entry name" value="Galactose-binding domain-like"/>
    <property type="match status" value="1"/>
</dbReference>
<feature type="chain" id="PRO_5008711226" evidence="2">
    <location>
        <begin position="28"/>
        <end position="405"/>
    </location>
</feature>
<dbReference type="Gene3D" id="2.60.120.260">
    <property type="entry name" value="Galactose-binding domain-like"/>
    <property type="match status" value="1"/>
</dbReference>
<protein>
    <submittedName>
        <fullName evidence="4">F5/8 type C domain-containing protein</fullName>
    </submittedName>
</protein>
<evidence type="ECO:0000256" key="1">
    <source>
        <dbReference type="SAM" id="MobiDB-lite"/>
    </source>
</evidence>
<keyword evidence="5" id="KW-1185">Reference proteome</keyword>
<dbReference type="InterPro" id="IPR000421">
    <property type="entry name" value="FA58C"/>
</dbReference>
<dbReference type="InterPro" id="IPR008979">
    <property type="entry name" value="Galactose-bd-like_sf"/>
</dbReference>
<dbReference type="PROSITE" id="PS50022">
    <property type="entry name" value="FA58C_3"/>
    <property type="match status" value="1"/>
</dbReference>
<dbReference type="Pfam" id="PF00754">
    <property type="entry name" value="F5_F8_type_C"/>
    <property type="match status" value="1"/>
</dbReference>
<dbReference type="InterPro" id="IPR014895">
    <property type="entry name" value="Alginate_lyase_2"/>
</dbReference>
<feature type="compositionally biased region" description="Low complexity" evidence="1">
    <location>
        <begin position="260"/>
        <end position="271"/>
    </location>
</feature>
<dbReference type="Pfam" id="PF08787">
    <property type="entry name" value="Alginate_lyase2"/>
    <property type="match status" value="1"/>
</dbReference>
<dbReference type="Gene3D" id="2.60.120.200">
    <property type="match status" value="1"/>
</dbReference>
<dbReference type="SUPFAM" id="SSF49899">
    <property type="entry name" value="Concanavalin A-like lectins/glucanases"/>
    <property type="match status" value="1"/>
</dbReference>
<name>A0A1C5AFP4_9ACTN</name>
<feature type="compositionally biased region" description="Low complexity" evidence="1">
    <location>
        <begin position="158"/>
        <end position="173"/>
    </location>
</feature>
<gene>
    <name evidence="4" type="ORF">GA0070215_12932</name>
</gene>
<dbReference type="InterPro" id="IPR013320">
    <property type="entry name" value="ConA-like_dom_sf"/>
</dbReference>
<proteinExistence type="predicted"/>
<sequence>MQRKILLGIPVALVVVGAAAVTLPAQATTGVPVSSMTASTHDGNVPANTVDGDLSTRWSGKGDGAWIRYDLGSSAKVASIGIAWHRGDQRKSTFLVQASADAKSWQTVVARRESSGKTKDFEVYDFTDRAARYVQVVGFGNSENNWNSISEAAVYAADGDTGTEPGSGDTGTEPGSGSGGTGTDCASPSDVLDLTNWKVTLPTGSGSSPTEIKQPALKGYTVSPSFVASADCASVQFQAPVNGVTTSGSSYPRSELREMANNGSSQASWSSTSGTHTMVAELAFDALPQVKPHLVGAQIHDGGDDITVFRLEGTNLYVTNGDDSNYKLVTNDYKLGTRFEAKFVVSGGQVKAYYNGQLQTTITKSFSGAYFKAGAYTQANCSKSSPCSSSNYGQTSIYKLTVTHS</sequence>
<evidence type="ECO:0000313" key="5">
    <source>
        <dbReference type="Proteomes" id="UP000198551"/>
    </source>
</evidence>
<evidence type="ECO:0000313" key="4">
    <source>
        <dbReference type="EMBL" id="SCF44045.1"/>
    </source>
</evidence>
<dbReference type="AlphaFoldDB" id="A0A1C5AFP4"/>
<reference evidence="5" key="1">
    <citation type="submission" date="2016-06" db="EMBL/GenBank/DDBJ databases">
        <authorList>
            <person name="Varghese N."/>
        </authorList>
    </citation>
    <scope>NUCLEOTIDE SEQUENCE [LARGE SCALE GENOMIC DNA]</scope>
    <source>
        <strain evidence="5">DSM 45555</strain>
    </source>
</reference>
<feature type="signal peptide" evidence="2">
    <location>
        <begin position="1"/>
        <end position="27"/>
    </location>
</feature>